<reference evidence="2 3" key="1">
    <citation type="submission" date="2018-12" db="EMBL/GenBank/DDBJ databases">
        <authorList>
            <person name="Yang Y."/>
        </authorList>
    </citation>
    <scope>NUCLEOTIDE SEQUENCE [LARGE SCALE GENOMIC DNA]</scope>
    <source>
        <strain evidence="2 3">GSF71</strain>
    </source>
</reference>
<keyword evidence="3" id="KW-1185">Reference proteome</keyword>
<evidence type="ECO:0000256" key="1">
    <source>
        <dbReference type="SAM" id="Coils"/>
    </source>
</evidence>
<name>A0A433JEX6_9PROT</name>
<feature type="coiled-coil region" evidence="1">
    <location>
        <begin position="47"/>
        <end position="92"/>
    </location>
</feature>
<dbReference type="EMBL" id="RZIJ01000001">
    <property type="protein sequence ID" value="RUQ75709.1"/>
    <property type="molecule type" value="Genomic_DNA"/>
</dbReference>
<dbReference type="AlphaFoldDB" id="A0A433JEX6"/>
<evidence type="ECO:0000313" key="2">
    <source>
        <dbReference type="EMBL" id="RUQ75709.1"/>
    </source>
</evidence>
<protein>
    <submittedName>
        <fullName evidence="2">Uncharacterized protein</fullName>
    </submittedName>
</protein>
<dbReference type="Pfam" id="PF20089">
    <property type="entry name" value="DUF6481"/>
    <property type="match status" value="1"/>
</dbReference>
<organism evidence="2 3">
    <name type="scientific">Azospirillum doebereinerae</name>
    <dbReference type="NCBI Taxonomy" id="92933"/>
    <lineage>
        <taxon>Bacteria</taxon>
        <taxon>Pseudomonadati</taxon>
        <taxon>Pseudomonadota</taxon>
        <taxon>Alphaproteobacteria</taxon>
        <taxon>Rhodospirillales</taxon>
        <taxon>Azospirillaceae</taxon>
        <taxon>Azospirillum</taxon>
    </lineage>
</organism>
<dbReference type="OrthoDB" id="7285326at2"/>
<dbReference type="Proteomes" id="UP000280346">
    <property type="component" value="Unassembled WGS sequence"/>
</dbReference>
<gene>
    <name evidence="2" type="ORF">EJ913_00910</name>
</gene>
<accession>A0A433JEX6</accession>
<dbReference type="InterPro" id="IPR045510">
    <property type="entry name" value="DUF6481"/>
</dbReference>
<keyword evidence="1" id="KW-0175">Coiled coil</keyword>
<evidence type="ECO:0000313" key="3">
    <source>
        <dbReference type="Proteomes" id="UP000280346"/>
    </source>
</evidence>
<proteinExistence type="predicted"/>
<sequence>MSGFKEVGFGDRRSAATAAKKAQVEKYRESSVLDDAAFAARQSELLAVRVAREARAAERKADREAAEAKAAAEKLAAEAQAVQDAAARAANDQSLLAEQKAARDARYAARKARK</sequence>
<comment type="caution">
    <text evidence="2">The sequence shown here is derived from an EMBL/GenBank/DDBJ whole genome shotgun (WGS) entry which is preliminary data.</text>
</comment>
<dbReference type="RefSeq" id="WP_126993940.1">
    <property type="nucleotide sequence ID" value="NZ_CP173190.1"/>
</dbReference>